<dbReference type="GO" id="GO:0006355">
    <property type="term" value="P:regulation of DNA-templated transcription"/>
    <property type="evidence" value="ECO:0007669"/>
    <property type="project" value="InterPro"/>
</dbReference>
<evidence type="ECO:0000256" key="1">
    <source>
        <dbReference type="ARBA" id="ARBA00004123"/>
    </source>
</evidence>
<sequence length="214" mass="24172">MASLSLDFLLAIGFRFNPSPQEIVSYYLPLLIAGEQPEDTRDCIHHADVYGADMDVEPGRLAGRFAPVARSTSSDRFFFTACRRVKRRVSRIAGRGTWVAQSTTDVKNEEKVKIGELKTFKFKKERGRDDYSDWLMEEYHCHPGGEEAGDVEPVVCRIIRLDEFVRFVHDEPEAELLEESLVDAILAPETQEEESSNPMEGFVAPADGDELLKS</sequence>
<dbReference type="Gene3D" id="2.170.150.80">
    <property type="entry name" value="NAC domain"/>
    <property type="match status" value="1"/>
</dbReference>
<feature type="region of interest" description="Disordered" evidence="6">
    <location>
        <begin position="187"/>
        <end position="214"/>
    </location>
</feature>
<dbReference type="STRING" id="4533.J3ND39"/>
<dbReference type="GO" id="GO:0003677">
    <property type="term" value="F:DNA binding"/>
    <property type="evidence" value="ECO:0007669"/>
    <property type="project" value="UniProtKB-KW"/>
</dbReference>
<name>J3ND39_ORYBR</name>
<proteinExistence type="predicted"/>
<keyword evidence="4" id="KW-0804">Transcription</keyword>
<dbReference type="Pfam" id="PF02365">
    <property type="entry name" value="NAM"/>
    <property type="match status" value="1"/>
</dbReference>
<dbReference type="eggNOG" id="ENOG502RRP6">
    <property type="taxonomic scope" value="Eukaryota"/>
</dbReference>
<dbReference type="InterPro" id="IPR003441">
    <property type="entry name" value="NAC-dom"/>
</dbReference>
<dbReference type="PROSITE" id="PS51005">
    <property type="entry name" value="NAC"/>
    <property type="match status" value="1"/>
</dbReference>
<keyword evidence="3" id="KW-0238">DNA-binding</keyword>
<evidence type="ECO:0000256" key="5">
    <source>
        <dbReference type="ARBA" id="ARBA00023242"/>
    </source>
</evidence>
<dbReference type="OrthoDB" id="616195at2759"/>
<dbReference type="HOGENOM" id="CLU_1290734_0_0_1"/>
<protein>
    <recommendedName>
        <fullName evidence="7">NAC domain-containing protein</fullName>
    </recommendedName>
</protein>
<evidence type="ECO:0000313" key="9">
    <source>
        <dbReference type="Proteomes" id="UP000006038"/>
    </source>
</evidence>
<dbReference type="SUPFAM" id="SSF101941">
    <property type="entry name" value="NAC domain"/>
    <property type="match status" value="1"/>
</dbReference>
<evidence type="ECO:0000256" key="3">
    <source>
        <dbReference type="ARBA" id="ARBA00023125"/>
    </source>
</evidence>
<dbReference type="EnsemblPlants" id="OB12G18970.1">
    <property type="protein sequence ID" value="OB12G18970.1"/>
    <property type="gene ID" value="OB12G18970"/>
</dbReference>
<dbReference type="AlphaFoldDB" id="J3ND39"/>
<keyword evidence="2" id="KW-0805">Transcription regulation</keyword>
<reference evidence="8" key="2">
    <citation type="submission" date="2013-04" db="UniProtKB">
        <authorList>
            <consortium name="EnsemblPlants"/>
        </authorList>
    </citation>
    <scope>IDENTIFICATION</scope>
</reference>
<evidence type="ECO:0000256" key="6">
    <source>
        <dbReference type="SAM" id="MobiDB-lite"/>
    </source>
</evidence>
<organism evidence="8">
    <name type="scientific">Oryza brachyantha</name>
    <name type="common">malo sina</name>
    <dbReference type="NCBI Taxonomy" id="4533"/>
    <lineage>
        <taxon>Eukaryota</taxon>
        <taxon>Viridiplantae</taxon>
        <taxon>Streptophyta</taxon>
        <taxon>Embryophyta</taxon>
        <taxon>Tracheophyta</taxon>
        <taxon>Spermatophyta</taxon>
        <taxon>Magnoliopsida</taxon>
        <taxon>Liliopsida</taxon>
        <taxon>Poales</taxon>
        <taxon>Poaceae</taxon>
        <taxon>BOP clade</taxon>
        <taxon>Oryzoideae</taxon>
        <taxon>Oryzeae</taxon>
        <taxon>Oryzinae</taxon>
        <taxon>Oryza</taxon>
    </lineage>
</organism>
<feature type="domain" description="NAC" evidence="7">
    <location>
        <begin position="10"/>
        <end position="161"/>
    </location>
</feature>
<evidence type="ECO:0000259" key="7">
    <source>
        <dbReference type="PROSITE" id="PS51005"/>
    </source>
</evidence>
<dbReference type="Gramene" id="OB12G18970.1">
    <property type="protein sequence ID" value="OB12G18970.1"/>
    <property type="gene ID" value="OB12G18970"/>
</dbReference>
<reference evidence="8" key="1">
    <citation type="journal article" date="2013" name="Nat. Commun.">
        <title>Whole-genome sequencing of Oryza brachyantha reveals mechanisms underlying Oryza genome evolution.</title>
        <authorList>
            <person name="Chen J."/>
            <person name="Huang Q."/>
            <person name="Gao D."/>
            <person name="Wang J."/>
            <person name="Lang Y."/>
            <person name="Liu T."/>
            <person name="Li B."/>
            <person name="Bai Z."/>
            <person name="Luis Goicoechea J."/>
            <person name="Liang C."/>
            <person name="Chen C."/>
            <person name="Zhang W."/>
            <person name="Sun S."/>
            <person name="Liao Y."/>
            <person name="Zhang X."/>
            <person name="Yang L."/>
            <person name="Song C."/>
            <person name="Wang M."/>
            <person name="Shi J."/>
            <person name="Liu G."/>
            <person name="Liu J."/>
            <person name="Zhou H."/>
            <person name="Zhou W."/>
            <person name="Yu Q."/>
            <person name="An N."/>
            <person name="Chen Y."/>
            <person name="Cai Q."/>
            <person name="Wang B."/>
            <person name="Liu B."/>
            <person name="Min J."/>
            <person name="Huang Y."/>
            <person name="Wu H."/>
            <person name="Li Z."/>
            <person name="Zhang Y."/>
            <person name="Yin Y."/>
            <person name="Song W."/>
            <person name="Jiang J."/>
            <person name="Jackson S.A."/>
            <person name="Wing R.A."/>
            <person name="Wang J."/>
            <person name="Chen M."/>
        </authorList>
    </citation>
    <scope>NUCLEOTIDE SEQUENCE [LARGE SCALE GENOMIC DNA]</scope>
    <source>
        <strain evidence="8">cv. IRGC 101232</strain>
    </source>
</reference>
<evidence type="ECO:0000313" key="8">
    <source>
        <dbReference type="EnsemblPlants" id="OB12G18970.1"/>
    </source>
</evidence>
<keyword evidence="9" id="KW-1185">Reference proteome</keyword>
<dbReference type="GO" id="GO:0005634">
    <property type="term" value="C:nucleus"/>
    <property type="evidence" value="ECO:0007669"/>
    <property type="project" value="UniProtKB-SubCell"/>
</dbReference>
<keyword evidence="5" id="KW-0539">Nucleus</keyword>
<dbReference type="PANTHER" id="PTHR31989">
    <property type="entry name" value="NAC DOMAIN-CONTAINING PROTEIN 82-RELATED"/>
    <property type="match status" value="1"/>
</dbReference>
<evidence type="ECO:0000256" key="2">
    <source>
        <dbReference type="ARBA" id="ARBA00023015"/>
    </source>
</evidence>
<accession>J3ND39</accession>
<dbReference type="InterPro" id="IPR036093">
    <property type="entry name" value="NAC_dom_sf"/>
</dbReference>
<comment type="subcellular location">
    <subcellularLocation>
        <location evidence="1">Nucleus</location>
    </subcellularLocation>
</comment>
<evidence type="ECO:0000256" key="4">
    <source>
        <dbReference type="ARBA" id="ARBA00023163"/>
    </source>
</evidence>
<dbReference type="Proteomes" id="UP000006038">
    <property type="component" value="Chromosome 12"/>
</dbReference>